<evidence type="ECO:0000313" key="1">
    <source>
        <dbReference type="EMBL" id="SCU77290.1"/>
    </source>
</evidence>
<sequence>MQPITPIQAEGKTVDQVASLLGHTLRAIELEPEWIVPANFLADANEAQYGLSPDAAWPAEHARHRFAVSVVRGCSEGWRVHVDHIATAVEGPTGSTILRKLVVAKMFNRDQAWQTARVINRALDLD</sequence>
<accession>A0A1K0JGW2</accession>
<gene>
    <name evidence="1" type="ORF">CNECB9_3760004</name>
</gene>
<dbReference type="EMBL" id="FMSH01000308">
    <property type="protein sequence ID" value="SCU77290.1"/>
    <property type="molecule type" value="Genomic_DNA"/>
</dbReference>
<proteinExistence type="predicted"/>
<reference evidence="1" key="1">
    <citation type="submission" date="2016-09" db="EMBL/GenBank/DDBJ databases">
        <authorList>
            <person name="Capua I."/>
            <person name="De Benedictis P."/>
            <person name="Joannis T."/>
            <person name="Lombin L.H."/>
            <person name="Cattoli G."/>
        </authorList>
    </citation>
    <scope>NUCLEOTIDE SEQUENCE</scope>
    <source>
        <strain evidence="1">B9</strain>
    </source>
</reference>
<name>A0A1K0JGW2_CUPNE</name>
<dbReference type="RefSeq" id="WP_340526879.1">
    <property type="nucleotide sequence ID" value="NZ_FMSH01000308.1"/>
</dbReference>
<dbReference type="AlphaFoldDB" id="A0A1K0JGW2"/>
<protein>
    <submittedName>
        <fullName evidence="1">Uncharacterized protein</fullName>
    </submittedName>
</protein>
<organism evidence="1">
    <name type="scientific">Cupriavidus necator</name>
    <name type="common">Alcaligenes eutrophus</name>
    <name type="synonym">Ralstonia eutropha</name>
    <dbReference type="NCBI Taxonomy" id="106590"/>
    <lineage>
        <taxon>Bacteria</taxon>
        <taxon>Pseudomonadati</taxon>
        <taxon>Pseudomonadota</taxon>
        <taxon>Betaproteobacteria</taxon>
        <taxon>Burkholderiales</taxon>
        <taxon>Burkholderiaceae</taxon>
        <taxon>Cupriavidus</taxon>
    </lineage>
</organism>